<accession>A0ABC8SZ18</accession>
<gene>
    <name evidence="1" type="ORF">ILEXP_LOCUS31165</name>
</gene>
<dbReference type="Proteomes" id="UP001642360">
    <property type="component" value="Unassembled WGS sequence"/>
</dbReference>
<name>A0ABC8SZ18_9AQUA</name>
<keyword evidence="2" id="KW-1185">Reference proteome</keyword>
<dbReference type="EMBL" id="CAUOFW020003835">
    <property type="protein sequence ID" value="CAK9162302.1"/>
    <property type="molecule type" value="Genomic_DNA"/>
</dbReference>
<dbReference type="AlphaFoldDB" id="A0ABC8SZ18"/>
<proteinExistence type="predicted"/>
<reference evidence="1 2" key="1">
    <citation type="submission" date="2024-02" db="EMBL/GenBank/DDBJ databases">
        <authorList>
            <person name="Vignale AGUSTIN F."/>
            <person name="Sosa J E."/>
            <person name="Modenutti C."/>
        </authorList>
    </citation>
    <scope>NUCLEOTIDE SEQUENCE [LARGE SCALE GENOMIC DNA]</scope>
</reference>
<comment type="caution">
    <text evidence="1">The sequence shown here is derived from an EMBL/GenBank/DDBJ whole genome shotgun (WGS) entry which is preliminary data.</text>
</comment>
<organism evidence="1 2">
    <name type="scientific">Ilex paraguariensis</name>
    <name type="common">yerba mate</name>
    <dbReference type="NCBI Taxonomy" id="185542"/>
    <lineage>
        <taxon>Eukaryota</taxon>
        <taxon>Viridiplantae</taxon>
        <taxon>Streptophyta</taxon>
        <taxon>Embryophyta</taxon>
        <taxon>Tracheophyta</taxon>
        <taxon>Spermatophyta</taxon>
        <taxon>Magnoliopsida</taxon>
        <taxon>eudicotyledons</taxon>
        <taxon>Gunneridae</taxon>
        <taxon>Pentapetalae</taxon>
        <taxon>asterids</taxon>
        <taxon>campanulids</taxon>
        <taxon>Aquifoliales</taxon>
        <taxon>Aquifoliaceae</taxon>
        <taxon>Ilex</taxon>
    </lineage>
</organism>
<evidence type="ECO:0000313" key="2">
    <source>
        <dbReference type="Proteomes" id="UP001642360"/>
    </source>
</evidence>
<protein>
    <submittedName>
        <fullName evidence="1">Uncharacterized protein</fullName>
    </submittedName>
</protein>
<sequence>MLPLMVIPITHKTSSITFAVVEEDSLIWDHALAASKMLGILSSWTLLSRLSSAQMMKLAMLFMAGVHIRALLGLALNSKKVATRLVNAKWKLEDQASQIESLRIFEKSLVDELKQKKAELSALVSIANINKAEKEKTEKERDKATWVSIELK</sequence>
<evidence type="ECO:0000313" key="1">
    <source>
        <dbReference type="EMBL" id="CAK9162302.1"/>
    </source>
</evidence>